<proteinExistence type="predicted"/>
<feature type="domain" description="Cyclic di-GMP receptor atypical PilZ" evidence="1">
    <location>
        <begin position="52"/>
        <end position="164"/>
    </location>
</feature>
<protein>
    <recommendedName>
        <fullName evidence="1">Cyclic di-GMP receptor atypical PilZ domain-containing protein</fullName>
    </recommendedName>
</protein>
<dbReference type="InterPro" id="IPR031800">
    <property type="entry name" value="PilZ_atypical"/>
</dbReference>
<evidence type="ECO:0000313" key="3">
    <source>
        <dbReference type="Proteomes" id="UP000587991"/>
    </source>
</evidence>
<reference evidence="2 3" key="1">
    <citation type="submission" date="2020-04" db="EMBL/GenBank/DDBJ databases">
        <title>Draft genome of Leeia sp. IMCC25680.</title>
        <authorList>
            <person name="Song J."/>
            <person name="Cho J.-C."/>
        </authorList>
    </citation>
    <scope>NUCLEOTIDE SEQUENCE [LARGE SCALE GENOMIC DNA]</scope>
    <source>
        <strain evidence="2 3">IMCC25680</strain>
    </source>
</reference>
<name>A0A847SAP5_9NEIS</name>
<dbReference type="Proteomes" id="UP000587991">
    <property type="component" value="Unassembled WGS sequence"/>
</dbReference>
<keyword evidence="3" id="KW-1185">Reference proteome</keyword>
<sequence length="166" mass="18519">MSDADLLLPLYLPCRVTPLDAASDHRQWDAHNLALLQGLTLLGELNLPETPLDPQLTRLEGKLDLAVLLLGEVLRVRGEVPPAQQLSLNLHTVQLATQPELQPEQPVLVELYLAPTLPLPVKLSGKLQQQDASQMRIALDTLPDEVDDRLGQALFRFHRAQLRQRS</sequence>
<dbReference type="AlphaFoldDB" id="A0A847SAP5"/>
<organism evidence="2 3">
    <name type="scientific">Leeia aquatica</name>
    <dbReference type="NCBI Taxonomy" id="2725557"/>
    <lineage>
        <taxon>Bacteria</taxon>
        <taxon>Pseudomonadati</taxon>
        <taxon>Pseudomonadota</taxon>
        <taxon>Betaproteobacteria</taxon>
        <taxon>Neisseriales</taxon>
        <taxon>Leeiaceae</taxon>
        <taxon>Leeia</taxon>
    </lineage>
</organism>
<dbReference type="Pfam" id="PF16823">
    <property type="entry name" value="tPilZ"/>
    <property type="match status" value="1"/>
</dbReference>
<dbReference type="EMBL" id="JABAIM010000001">
    <property type="protein sequence ID" value="NLR74606.1"/>
    <property type="molecule type" value="Genomic_DNA"/>
</dbReference>
<accession>A0A847SAP5</accession>
<comment type="caution">
    <text evidence="2">The sequence shown here is derived from an EMBL/GenBank/DDBJ whole genome shotgun (WGS) entry which is preliminary data.</text>
</comment>
<evidence type="ECO:0000313" key="2">
    <source>
        <dbReference type="EMBL" id="NLR74606.1"/>
    </source>
</evidence>
<dbReference type="RefSeq" id="WP_168876212.1">
    <property type="nucleotide sequence ID" value="NZ_JABAIM010000001.1"/>
</dbReference>
<gene>
    <name evidence="2" type="ORF">HF682_05485</name>
</gene>
<evidence type="ECO:0000259" key="1">
    <source>
        <dbReference type="Pfam" id="PF16823"/>
    </source>
</evidence>